<name>A0ABT9PGW7_9ACTO</name>
<dbReference type="SUPFAM" id="SSF52540">
    <property type="entry name" value="P-loop containing nucleoside triphosphate hydrolases"/>
    <property type="match status" value="1"/>
</dbReference>
<dbReference type="Gene3D" id="3.40.50.300">
    <property type="entry name" value="P-loop containing nucleotide triphosphate hydrolases"/>
    <property type="match status" value="1"/>
</dbReference>
<protein>
    <recommendedName>
        <fullName evidence="1">Orc1-like AAA ATPase domain-containing protein</fullName>
    </recommendedName>
</protein>
<dbReference type="PANTHER" id="PTHR34301:SF8">
    <property type="entry name" value="ATPASE DOMAIN-CONTAINING PROTEIN"/>
    <property type="match status" value="1"/>
</dbReference>
<sequence length="405" mass="45207">MKYIDDPYTPNAGAKPTVLAGREDELDQFEVLLARSMKGRPARSMIITGLRGVGKTVLLNEFRERAERSGWVTVEFEASKHDEGRFRQQIAMKLRTALLRISSRARWDERLEKAARVLSSFSMSFDPDGAISASLNITDFAGLADSQVLEYDLTELLVSVGEAAQAHKRGVVLLIDEIQFLDRNQLESLIMAIHKTVQRALPITLVGAGLPQIAELAGDAKSYSERLFTFPKIDSLNVADASKAFADPARQEGVAWEEDALQRAIAVTEGYPYFIQELGSAVWRTAPSSPFRRHDVDNAIPLFESRLDESFFRVRLDRATPLQAAYLRAMAELGPDPQKASAVANVIHRGSQSLGPTRSELINMGLLYTPSHGYAAFTVPQFDRFMQREMPEVVVPKKRNRKARK</sequence>
<accession>A0ABT9PGW7</accession>
<organism evidence="2 3">
    <name type="scientific">Trueperella abortisuis</name>
    <dbReference type="NCBI Taxonomy" id="445930"/>
    <lineage>
        <taxon>Bacteria</taxon>
        <taxon>Bacillati</taxon>
        <taxon>Actinomycetota</taxon>
        <taxon>Actinomycetes</taxon>
        <taxon>Actinomycetales</taxon>
        <taxon>Actinomycetaceae</taxon>
        <taxon>Trueperella</taxon>
    </lineage>
</organism>
<evidence type="ECO:0000313" key="2">
    <source>
        <dbReference type="EMBL" id="MDP9831955.1"/>
    </source>
</evidence>
<keyword evidence="3" id="KW-1185">Reference proteome</keyword>
<feature type="domain" description="Orc1-like AAA ATPase" evidence="1">
    <location>
        <begin position="19"/>
        <end position="203"/>
    </location>
</feature>
<comment type="caution">
    <text evidence="2">The sequence shown here is derived from an EMBL/GenBank/DDBJ whole genome shotgun (WGS) entry which is preliminary data.</text>
</comment>
<dbReference type="Proteomes" id="UP001230145">
    <property type="component" value="Unassembled WGS sequence"/>
</dbReference>
<dbReference type="InterPro" id="IPR041664">
    <property type="entry name" value="AAA_16"/>
</dbReference>
<dbReference type="RefSeq" id="WP_307634518.1">
    <property type="nucleotide sequence ID" value="NZ_JAUSQL010000001.1"/>
</dbReference>
<dbReference type="EMBL" id="JAUSQL010000001">
    <property type="protein sequence ID" value="MDP9831955.1"/>
    <property type="molecule type" value="Genomic_DNA"/>
</dbReference>
<reference evidence="2 3" key="1">
    <citation type="submission" date="2023-07" db="EMBL/GenBank/DDBJ databases">
        <title>Sequencing the genomes of 1000 actinobacteria strains.</title>
        <authorList>
            <person name="Klenk H.-P."/>
        </authorList>
    </citation>
    <scope>NUCLEOTIDE SEQUENCE [LARGE SCALE GENOMIC DNA]</scope>
    <source>
        <strain evidence="2 3">DSM 19515</strain>
    </source>
</reference>
<dbReference type="InterPro" id="IPR027417">
    <property type="entry name" value="P-loop_NTPase"/>
</dbReference>
<evidence type="ECO:0000313" key="3">
    <source>
        <dbReference type="Proteomes" id="UP001230145"/>
    </source>
</evidence>
<gene>
    <name evidence="2" type="ORF">J2S45_000634</name>
</gene>
<dbReference type="PANTHER" id="PTHR34301">
    <property type="entry name" value="DNA-BINDING PROTEIN-RELATED"/>
    <property type="match status" value="1"/>
</dbReference>
<proteinExistence type="predicted"/>
<dbReference type="Pfam" id="PF13191">
    <property type="entry name" value="AAA_16"/>
    <property type="match status" value="1"/>
</dbReference>
<evidence type="ECO:0000259" key="1">
    <source>
        <dbReference type="Pfam" id="PF13191"/>
    </source>
</evidence>